<dbReference type="RefSeq" id="WP_213109696.1">
    <property type="nucleotide sequence ID" value="NZ_JAGYPJ010000001.1"/>
</dbReference>
<dbReference type="AlphaFoldDB" id="A0A942TN28"/>
<protein>
    <recommendedName>
        <fullName evidence="3">Coupling factor for flagellin transcription and translation</fullName>
    </recommendedName>
</protein>
<sequence length="159" mass="18865">MLNIFLILAVVILFQRQNRFIEMERNQRKIQQESEEMLSAFLLEIKEENKSFISKFYHTKQDDRSDEQPIDIDIHRSKDEPIRTLTQEEPITSETYSRMLASEVYQKSSDNKRDSEEKTFIEQVDALSQKGLTSSEIAKHLKKGKTEVELLLKFHENRK</sequence>
<name>A0A942TN28_9BACI</name>
<keyword evidence="2" id="KW-1185">Reference proteome</keyword>
<evidence type="ECO:0000313" key="1">
    <source>
        <dbReference type="EMBL" id="MBS4198982.1"/>
    </source>
</evidence>
<evidence type="ECO:0008006" key="3">
    <source>
        <dbReference type="Google" id="ProtNLM"/>
    </source>
</evidence>
<gene>
    <name evidence="1" type="ORF">KHA93_04850</name>
</gene>
<comment type="caution">
    <text evidence="1">The sequence shown here is derived from an EMBL/GenBank/DDBJ whole genome shotgun (WGS) entry which is preliminary data.</text>
</comment>
<dbReference type="Proteomes" id="UP000682713">
    <property type="component" value="Unassembled WGS sequence"/>
</dbReference>
<evidence type="ECO:0000313" key="2">
    <source>
        <dbReference type="Proteomes" id="UP000682713"/>
    </source>
</evidence>
<reference evidence="1 2" key="1">
    <citation type="submission" date="2021-05" db="EMBL/GenBank/DDBJ databases">
        <title>Novel Bacillus species.</title>
        <authorList>
            <person name="Liu G."/>
        </authorList>
    </citation>
    <scope>NUCLEOTIDE SEQUENCE [LARGE SCALE GENOMIC DNA]</scope>
    <source>
        <strain evidence="1 2">FJAT-49732</strain>
    </source>
</reference>
<dbReference type="EMBL" id="JAGYPJ010000001">
    <property type="protein sequence ID" value="MBS4198982.1"/>
    <property type="molecule type" value="Genomic_DNA"/>
</dbReference>
<accession>A0A942TN28</accession>
<proteinExistence type="predicted"/>
<organism evidence="1 2">
    <name type="scientific">Lederbergia citrisecunda</name>
    <dbReference type="NCBI Taxonomy" id="2833583"/>
    <lineage>
        <taxon>Bacteria</taxon>
        <taxon>Bacillati</taxon>
        <taxon>Bacillota</taxon>
        <taxon>Bacilli</taxon>
        <taxon>Bacillales</taxon>
        <taxon>Bacillaceae</taxon>
        <taxon>Lederbergia</taxon>
    </lineage>
</organism>